<sequence>LRIDSTKGTREPRAKMHREGRVWPCVVFLIAVCAEATVAHAHGNLKALLAHDISSHEATRDDFNNDLARNFHSPRLEYNEWLPVGRGDPLKNDPTYDYSPPVLDRVRYWSEGTKDKSSGNDILLLGVPSKKTVGMSKEWNSIPLRRNYYSTGHQHHSVATSPNQQPHTVLMPPPRNNYLGGAEGTGFWGRESSASQRVDTQPGNGFKYRPGSTYQEQFSDVKHSESPLSQPITAQFHHHHQPQLQGASGFNRQQQPYVTTIRLTTPAGDTVKRPLLKTILQNEHSYPFTKTAMTSTVTEYTSGGFYDVQNINAMAQTIFHPPQTTEYLQSQSPSFPSTKTVPKMSKDTRTPQQYDTPVGPFVTPGTTHLPTTMMSTTTMRSSITLPSSSSTASPMVTTPPTPMAMTTGSVFSHYKQPATSERWSPYLIIEGHSKVKTYGLNTNDTLMQLPRMVPVTSTKDPIVRHVVNRDPDTGAELAVTHIATKRPPVYEIHTEAPPRTVKKNGAGIQQQRQDESSVDTLLTLLEESSFEDMLKEEKAPENALDDGTANSVSKDSKTRRNVRVTRQIYRLERP</sequence>
<protein>
    <submittedName>
        <fullName evidence="2">Uncharacterized protein</fullName>
    </submittedName>
</protein>
<proteinExistence type="predicted"/>
<name>A0A8W7PGK1_ANOCL</name>
<feature type="region of interest" description="Disordered" evidence="1">
    <location>
        <begin position="326"/>
        <end position="367"/>
    </location>
</feature>
<organism evidence="2">
    <name type="scientific">Anopheles coluzzii</name>
    <name type="common">African malaria mosquito</name>
    <dbReference type="NCBI Taxonomy" id="1518534"/>
    <lineage>
        <taxon>Eukaryota</taxon>
        <taxon>Metazoa</taxon>
        <taxon>Ecdysozoa</taxon>
        <taxon>Arthropoda</taxon>
        <taxon>Hexapoda</taxon>
        <taxon>Insecta</taxon>
        <taxon>Pterygota</taxon>
        <taxon>Neoptera</taxon>
        <taxon>Endopterygota</taxon>
        <taxon>Diptera</taxon>
        <taxon>Nematocera</taxon>
        <taxon>Culicoidea</taxon>
        <taxon>Culicidae</taxon>
        <taxon>Anophelinae</taxon>
        <taxon>Anopheles</taxon>
    </lineage>
</organism>
<accession>A0A8W7PGK1</accession>
<dbReference type="VEuPathDB" id="VectorBase:ACON2_036213"/>
<evidence type="ECO:0000256" key="1">
    <source>
        <dbReference type="SAM" id="MobiDB-lite"/>
    </source>
</evidence>
<evidence type="ECO:0000313" key="2">
    <source>
        <dbReference type="EnsemblMetazoa" id="ACOM031076-PA.1"/>
    </source>
</evidence>
<reference evidence="2" key="1">
    <citation type="submission" date="2022-08" db="UniProtKB">
        <authorList>
            <consortium name="EnsemblMetazoa"/>
        </authorList>
    </citation>
    <scope>IDENTIFICATION</scope>
</reference>
<dbReference type="EnsemblMetazoa" id="ACOM031076-RA">
    <property type="protein sequence ID" value="ACOM031076-PA.1"/>
    <property type="gene ID" value="ACOM031076"/>
</dbReference>
<dbReference type="Proteomes" id="UP000075882">
    <property type="component" value="Unassembled WGS sequence"/>
</dbReference>
<feature type="region of interest" description="Disordered" evidence="1">
    <location>
        <begin position="532"/>
        <end position="574"/>
    </location>
</feature>
<feature type="compositionally biased region" description="Polar residues" evidence="1">
    <location>
        <begin position="326"/>
        <end position="340"/>
    </location>
</feature>
<feature type="compositionally biased region" description="Low complexity" evidence="1">
    <location>
        <begin position="356"/>
        <end position="367"/>
    </location>
</feature>
<dbReference type="AlphaFoldDB" id="A0A8W7PGK1"/>